<dbReference type="Pfam" id="PF09115">
    <property type="entry name" value="DNApol3-delta_C"/>
    <property type="match status" value="1"/>
</dbReference>
<proteinExistence type="predicted"/>
<name>A0A1G1XX10_9BACT</name>
<evidence type="ECO:0000256" key="4">
    <source>
        <dbReference type="ARBA" id="ARBA00022695"/>
    </source>
</evidence>
<evidence type="ECO:0000259" key="8">
    <source>
        <dbReference type="Pfam" id="PF09115"/>
    </source>
</evidence>
<dbReference type="PANTHER" id="PTHR11669">
    <property type="entry name" value="REPLICATION FACTOR C / DNA POLYMERASE III GAMMA-TAU SUBUNIT"/>
    <property type="match status" value="1"/>
</dbReference>
<protein>
    <recommendedName>
        <fullName evidence="2">DNA polymerase III subunit delta'</fullName>
        <ecNumber evidence="1">2.7.7.7</ecNumber>
    </recommendedName>
</protein>
<comment type="catalytic activity">
    <reaction evidence="7">
        <text>DNA(n) + a 2'-deoxyribonucleoside 5'-triphosphate = DNA(n+1) + diphosphate</text>
        <dbReference type="Rhea" id="RHEA:22508"/>
        <dbReference type="Rhea" id="RHEA-COMP:17339"/>
        <dbReference type="Rhea" id="RHEA-COMP:17340"/>
        <dbReference type="ChEBI" id="CHEBI:33019"/>
        <dbReference type="ChEBI" id="CHEBI:61560"/>
        <dbReference type="ChEBI" id="CHEBI:173112"/>
        <dbReference type="EC" id="2.7.7.7"/>
    </reaction>
</comment>
<keyword evidence="3" id="KW-0808">Transferase</keyword>
<dbReference type="GO" id="GO:0003677">
    <property type="term" value="F:DNA binding"/>
    <property type="evidence" value="ECO:0007669"/>
    <property type="project" value="InterPro"/>
</dbReference>
<dbReference type="Proteomes" id="UP000178930">
    <property type="component" value="Unassembled WGS sequence"/>
</dbReference>
<evidence type="ECO:0000256" key="7">
    <source>
        <dbReference type="ARBA" id="ARBA00049244"/>
    </source>
</evidence>
<dbReference type="GO" id="GO:0008408">
    <property type="term" value="F:3'-5' exonuclease activity"/>
    <property type="evidence" value="ECO:0007669"/>
    <property type="project" value="InterPro"/>
</dbReference>
<organism evidence="9 10">
    <name type="scientific">Candidatus Buchananbacteria bacterium RIFCSPHIGHO2_01_FULL_39_14</name>
    <dbReference type="NCBI Taxonomy" id="1797532"/>
    <lineage>
        <taxon>Bacteria</taxon>
        <taxon>Candidatus Buchananiibacteriota</taxon>
    </lineage>
</organism>
<accession>A0A1G1XX10</accession>
<reference evidence="9 10" key="1">
    <citation type="journal article" date="2016" name="Nat. Commun.">
        <title>Thousands of microbial genomes shed light on interconnected biogeochemical processes in an aquifer system.</title>
        <authorList>
            <person name="Anantharaman K."/>
            <person name="Brown C.T."/>
            <person name="Hug L.A."/>
            <person name="Sharon I."/>
            <person name="Castelle C.J."/>
            <person name="Probst A.J."/>
            <person name="Thomas B.C."/>
            <person name="Singh A."/>
            <person name="Wilkins M.J."/>
            <person name="Karaoz U."/>
            <person name="Brodie E.L."/>
            <person name="Williams K.H."/>
            <person name="Hubbard S.S."/>
            <person name="Banfield J.F."/>
        </authorList>
    </citation>
    <scope>NUCLEOTIDE SEQUENCE [LARGE SCALE GENOMIC DNA]</scope>
</reference>
<dbReference type="GO" id="GO:0003887">
    <property type="term" value="F:DNA-directed DNA polymerase activity"/>
    <property type="evidence" value="ECO:0007669"/>
    <property type="project" value="UniProtKB-KW"/>
</dbReference>
<keyword evidence="5" id="KW-0235">DNA replication</keyword>
<evidence type="ECO:0000313" key="9">
    <source>
        <dbReference type="EMBL" id="OGY44474.1"/>
    </source>
</evidence>
<evidence type="ECO:0000256" key="6">
    <source>
        <dbReference type="ARBA" id="ARBA00022932"/>
    </source>
</evidence>
<dbReference type="GO" id="GO:0009360">
    <property type="term" value="C:DNA polymerase III complex"/>
    <property type="evidence" value="ECO:0007669"/>
    <property type="project" value="InterPro"/>
</dbReference>
<gene>
    <name evidence="9" type="ORF">A2729_02310</name>
</gene>
<dbReference type="SUPFAM" id="SSF52540">
    <property type="entry name" value="P-loop containing nucleoside triphosphate hydrolases"/>
    <property type="match status" value="1"/>
</dbReference>
<dbReference type="InterPro" id="IPR004622">
    <property type="entry name" value="DNA_pol_HolB"/>
</dbReference>
<dbReference type="Gene3D" id="3.40.50.300">
    <property type="entry name" value="P-loop containing nucleotide triphosphate hydrolases"/>
    <property type="match status" value="1"/>
</dbReference>
<feature type="domain" description="DNA polymerase III delta subunit C-terminal" evidence="8">
    <location>
        <begin position="234"/>
        <end position="339"/>
    </location>
</feature>
<comment type="caution">
    <text evidence="9">The sequence shown here is derived from an EMBL/GenBank/DDBJ whole genome shotgun (WGS) entry which is preliminary data.</text>
</comment>
<dbReference type="AlphaFoldDB" id="A0A1G1XX10"/>
<keyword evidence="4" id="KW-0548">Nucleotidyltransferase</keyword>
<evidence type="ECO:0000256" key="3">
    <source>
        <dbReference type="ARBA" id="ARBA00022679"/>
    </source>
</evidence>
<dbReference type="EC" id="2.7.7.7" evidence="1"/>
<dbReference type="PANTHER" id="PTHR11669:SF8">
    <property type="entry name" value="DNA POLYMERASE III SUBUNIT DELTA"/>
    <property type="match status" value="1"/>
</dbReference>
<dbReference type="InterPro" id="IPR027417">
    <property type="entry name" value="P-loop_NTPase"/>
</dbReference>
<dbReference type="STRING" id="1797532.A2729_02310"/>
<evidence type="ECO:0000313" key="10">
    <source>
        <dbReference type="Proteomes" id="UP000178930"/>
    </source>
</evidence>
<sequence length="340" mass="38595">MAKNTGLNWPIVGHQNIISYLEHCLLSGQLAHAYLFVGPSQIGKTKVADFFSQALICQNFSEKKKPLPCGLCPYCRQAQNHLHPDIFRVERELNDDSEKLKKNISIEQVRELQNKLNLRSFLDSFKIAIINQAQALSQEAANSLLKTLEEPAPKTILIILATHQHLLLQTIVSRCQVLKFLPVKNSDLVDYLIGQRIDRKKAKNLAALAFGRPGVAIDYLSDQSAYEELTSEIKQFISILQSDVISRFKIINELVVARDIDGLKKILFIWSKVIRDLLLIKNSLPNLISHAFIGGELTRVAEIFSPKTLMEIIKQLNLTRRYLDANLNPRLTFENLVLTF</sequence>
<evidence type="ECO:0000256" key="5">
    <source>
        <dbReference type="ARBA" id="ARBA00022705"/>
    </source>
</evidence>
<evidence type="ECO:0000256" key="1">
    <source>
        <dbReference type="ARBA" id="ARBA00012417"/>
    </source>
</evidence>
<dbReference type="Pfam" id="PF13177">
    <property type="entry name" value="DNA_pol3_delta2"/>
    <property type="match status" value="1"/>
</dbReference>
<dbReference type="GO" id="GO:0006261">
    <property type="term" value="P:DNA-templated DNA replication"/>
    <property type="evidence" value="ECO:0007669"/>
    <property type="project" value="TreeGrafter"/>
</dbReference>
<dbReference type="EMBL" id="MHIB01000016">
    <property type="protein sequence ID" value="OGY44474.1"/>
    <property type="molecule type" value="Genomic_DNA"/>
</dbReference>
<dbReference type="InterPro" id="IPR015199">
    <property type="entry name" value="DNA_pol_III_delta_C"/>
</dbReference>
<evidence type="ECO:0000256" key="2">
    <source>
        <dbReference type="ARBA" id="ARBA00014363"/>
    </source>
</evidence>
<dbReference type="InterPro" id="IPR050238">
    <property type="entry name" value="DNA_Rep/Repair_Clamp_Loader"/>
</dbReference>
<keyword evidence="6" id="KW-0239">DNA-directed DNA polymerase</keyword>
<dbReference type="NCBIfam" id="TIGR00678">
    <property type="entry name" value="holB"/>
    <property type="match status" value="1"/>
</dbReference>